<dbReference type="InterPro" id="IPR006058">
    <property type="entry name" value="2Fe2S_fd_BS"/>
</dbReference>
<evidence type="ECO:0000313" key="3">
    <source>
        <dbReference type="Proteomes" id="UP000199544"/>
    </source>
</evidence>
<accession>A0A1G9TSK0</accession>
<dbReference type="Gene3D" id="3.10.20.30">
    <property type="match status" value="1"/>
</dbReference>
<dbReference type="CDD" id="cd00207">
    <property type="entry name" value="fer2"/>
    <property type="match status" value="1"/>
</dbReference>
<sequence>MPKLHFITSNKEFEVPDHSSVLRMSLRYDGDLPNRCGGGTCGTCVCKIEKGLENVDKVKPAEKKKLGEELLEQGYRLGCQTFVNGDVSLSWDPEITKMVQKRKIVKLTAAK</sequence>
<keyword evidence="3" id="KW-1185">Reference proteome</keyword>
<dbReference type="PROSITE" id="PS51085">
    <property type="entry name" value="2FE2S_FER_2"/>
    <property type="match status" value="1"/>
</dbReference>
<dbReference type="EMBL" id="FNHW01000001">
    <property type="protein sequence ID" value="SDM50528.1"/>
    <property type="molecule type" value="Genomic_DNA"/>
</dbReference>
<dbReference type="GO" id="GO:0051537">
    <property type="term" value="F:2 iron, 2 sulfur cluster binding"/>
    <property type="evidence" value="ECO:0007669"/>
    <property type="project" value="InterPro"/>
</dbReference>
<evidence type="ECO:0000313" key="2">
    <source>
        <dbReference type="EMBL" id="SDM50528.1"/>
    </source>
</evidence>
<reference evidence="3" key="1">
    <citation type="submission" date="2016-10" db="EMBL/GenBank/DDBJ databases">
        <authorList>
            <person name="Varghese N."/>
            <person name="Submissions S."/>
        </authorList>
    </citation>
    <scope>NUCLEOTIDE SEQUENCE [LARGE SCALE GENOMIC DNA]</scope>
    <source>
        <strain evidence="3">CGMCC 1.6854</strain>
    </source>
</reference>
<gene>
    <name evidence="2" type="ORF">SAMN04488137_0464</name>
</gene>
<dbReference type="SUPFAM" id="SSF54292">
    <property type="entry name" value="2Fe-2S ferredoxin-like"/>
    <property type="match status" value="1"/>
</dbReference>
<organism evidence="2 3">
    <name type="scientific">Fictibacillus solisalsi</name>
    <dbReference type="NCBI Taxonomy" id="459525"/>
    <lineage>
        <taxon>Bacteria</taxon>
        <taxon>Bacillati</taxon>
        <taxon>Bacillota</taxon>
        <taxon>Bacilli</taxon>
        <taxon>Bacillales</taxon>
        <taxon>Fictibacillaceae</taxon>
        <taxon>Fictibacillus</taxon>
    </lineage>
</organism>
<dbReference type="PROSITE" id="PS00197">
    <property type="entry name" value="2FE2S_FER_1"/>
    <property type="match status" value="1"/>
</dbReference>
<dbReference type="InterPro" id="IPR001041">
    <property type="entry name" value="2Fe-2S_ferredoxin-type"/>
</dbReference>
<name>A0A1G9TSK0_9BACL</name>
<dbReference type="InterPro" id="IPR012675">
    <property type="entry name" value="Beta-grasp_dom_sf"/>
</dbReference>
<dbReference type="STRING" id="459525.SAMN04488137_0464"/>
<dbReference type="InterPro" id="IPR036010">
    <property type="entry name" value="2Fe-2S_ferredoxin-like_sf"/>
</dbReference>
<dbReference type="Proteomes" id="UP000199544">
    <property type="component" value="Unassembled WGS sequence"/>
</dbReference>
<feature type="domain" description="2Fe-2S ferredoxin-type" evidence="1">
    <location>
        <begin position="2"/>
        <end position="95"/>
    </location>
</feature>
<dbReference type="OrthoDB" id="9807864at2"/>
<protein>
    <submittedName>
        <fullName evidence="2">Ferredoxin</fullName>
    </submittedName>
</protein>
<dbReference type="Pfam" id="PF00111">
    <property type="entry name" value="Fer2"/>
    <property type="match status" value="1"/>
</dbReference>
<dbReference type="AlphaFoldDB" id="A0A1G9TSK0"/>
<evidence type="ECO:0000259" key="1">
    <source>
        <dbReference type="PROSITE" id="PS51085"/>
    </source>
</evidence>
<proteinExistence type="predicted"/>
<dbReference type="RefSeq" id="WP_090232246.1">
    <property type="nucleotide sequence ID" value="NZ_FNHW01000001.1"/>
</dbReference>